<keyword evidence="2" id="KW-0812">Transmembrane</keyword>
<feature type="domain" description="GGDEF" evidence="6">
    <location>
        <begin position="402"/>
        <end position="535"/>
    </location>
</feature>
<organism evidence="7 8">
    <name type="scientific">Solemya pervernicosa gill symbiont</name>
    <dbReference type="NCBI Taxonomy" id="642797"/>
    <lineage>
        <taxon>Bacteria</taxon>
        <taxon>Pseudomonadati</taxon>
        <taxon>Pseudomonadota</taxon>
        <taxon>Gammaproteobacteria</taxon>
        <taxon>sulfur-oxidizing symbionts</taxon>
    </lineage>
</organism>
<dbReference type="CDD" id="cd01948">
    <property type="entry name" value="EAL"/>
    <property type="match status" value="1"/>
</dbReference>
<dbReference type="InterPro" id="IPR013655">
    <property type="entry name" value="PAS_fold_3"/>
</dbReference>
<name>A0A1T2LAA4_9GAMM</name>
<dbReference type="FunFam" id="3.30.70.270:FF:000001">
    <property type="entry name" value="Diguanylate cyclase domain protein"/>
    <property type="match status" value="1"/>
</dbReference>
<dbReference type="PROSITE" id="PS50885">
    <property type="entry name" value="HAMP"/>
    <property type="match status" value="1"/>
</dbReference>
<dbReference type="PROSITE" id="PS50113">
    <property type="entry name" value="PAC"/>
    <property type="match status" value="1"/>
</dbReference>
<evidence type="ECO:0000313" key="7">
    <source>
        <dbReference type="EMBL" id="OOZ41942.1"/>
    </source>
</evidence>
<evidence type="ECO:0000259" key="5">
    <source>
        <dbReference type="PROSITE" id="PS50885"/>
    </source>
</evidence>
<dbReference type="InterPro" id="IPR000700">
    <property type="entry name" value="PAS-assoc_C"/>
</dbReference>
<dbReference type="SMART" id="SM00267">
    <property type="entry name" value="GGDEF"/>
    <property type="match status" value="1"/>
</dbReference>
<feature type="domain" description="PAC" evidence="3">
    <location>
        <begin position="319"/>
        <end position="370"/>
    </location>
</feature>
<evidence type="ECO:0000259" key="4">
    <source>
        <dbReference type="PROSITE" id="PS50883"/>
    </source>
</evidence>
<gene>
    <name evidence="7" type="ORF">BOW53_01875</name>
</gene>
<dbReference type="Pfam" id="PF00563">
    <property type="entry name" value="EAL"/>
    <property type="match status" value="1"/>
</dbReference>
<dbReference type="InterPro" id="IPR001633">
    <property type="entry name" value="EAL_dom"/>
</dbReference>
<dbReference type="InterPro" id="IPR052155">
    <property type="entry name" value="Biofilm_reg_signaling"/>
</dbReference>
<comment type="cofactor">
    <cofactor evidence="1">
        <name>Mg(2+)</name>
        <dbReference type="ChEBI" id="CHEBI:18420"/>
    </cofactor>
</comment>
<sequence length="810" mass="90923">MQLRFASRIILSVVIIEALMLSLLVWNSVRLINTSHAELMEQSLNEKAELLANSLAPGLITLDRALLIDALAPLKKNPTLLYATVYGLDNRVLAHIGTKIEKRSDLSHSHHDLSFIEATEDGVFDLSHPVVVSGQPLGSLHIGYSTKLVVALTKQTRFQNTAIAAAALLFSIMVTVAIGLFLTRSLRQLKQGSEALQRGDLDHRIEINRSDEIGDVANSFNQLANHLDATQKELELEHTKLLRQTAHLNNLLNGVNAVIWEAEPESGCFTYVSNEAKNLLGLPIERWYHPDFFHKHAHPDDLQCVIESVTDNSSATGRFSIDFRLYDESGHTIWARMISTSEYNDQNELVLRGLLLDISEQKASEERIVYLAEHDSLTGLINRRRFQTILDQHIAYAERYAHSGGLLFIDLDQFKYINDTYGHHSGDEYLTQVAKRLQRTLRNTDVLGRLGGDEFGVILPRVEEGEAEQVATNLLEALTGEELIHGEHASRVSASIGIALFPEQGTLPSELLARADTAMYAAKELGRNRYHIYCEQDVRLARMHDKVRWEDRIHQALENDRFVLHYQPIVNLKSGAISHYEALLRMLDDDDTLIPPGAFLDTAERFGLIRDIDRWVVEQTIRTQGVSEKRGEPVKLAINLSGRNFGDNDFLELVRNTITISNADPHAIIFEVTETVAVENLDKARSFINDLRELGCSFALDDFGVGFASFHYLKNLNVDYIKIDGSFVRNLHQDSTDQVFIRAIHDVARSLNMTAIAEFIENDEILAILQEIGIDMGQGYYLSRPQADFLPVQTIKGISGKATLSQEVAG</sequence>
<evidence type="ECO:0000259" key="3">
    <source>
        <dbReference type="PROSITE" id="PS50113"/>
    </source>
</evidence>
<evidence type="ECO:0008006" key="9">
    <source>
        <dbReference type="Google" id="ProtNLM"/>
    </source>
</evidence>
<dbReference type="OrthoDB" id="8553030at2"/>
<evidence type="ECO:0000256" key="2">
    <source>
        <dbReference type="SAM" id="Phobius"/>
    </source>
</evidence>
<dbReference type="InterPro" id="IPR000160">
    <property type="entry name" value="GGDEF_dom"/>
</dbReference>
<dbReference type="InterPro" id="IPR043128">
    <property type="entry name" value="Rev_trsase/Diguanyl_cyclase"/>
</dbReference>
<dbReference type="InterPro" id="IPR035965">
    <property type="entry name" value="PAS-like_dom_sf"/>
</dbReference>
<reference evidence="7 8" key="1">
    <citation type="submission" date="2016-11" db="EMBL/GenBank/DDBJ databases">
        <title>Mixed transmission modes and dynamic genome evolution in an obligate animal-bacterial symbiosis.</title>
        <authorList>
            <person name="Russell S.L."/>
            <person name="Corbett-Detig R.B."/>
            <person name="Cavanaugh C.M."/>
        </authorList>
    </citation>
    <scope>NUCLEOTIDE SEQUENCE [LARGE SCALE GENOMIC DNA]</scope>
    <source>
        <strain evidence="7">Sveles-Q1</strain>
    </source>
</reference>
<dbReference type="RefSeq" id="WP_078482391.1">
    <property type="nucleotide sequence ID" value="NZ_MPRL01000004.1"/>
</dbReference>
<keyword evidence="2" id="KW-0472">Membrane</keyword>
<dbReference type="PROSITE" id="PS50887">
    <property type="entry name" value="GGDEF"/>
    <property type="match status" value="1"/>
</dbReference>
<feature type="domain" description="HAMP" evidence="5">
    <location>
        <begin position="180"/>
        <end position="232"/>
    </location>
</feature>
<dbReference type="CDD" id="cd01949">
    <property type="entry name" value="GGDEF"/>
    <property type="match status" value="1"/>
</dbReference>
<dbReference type="InterPro" id="IPR029787">
    <property type="entry name" value="Nucleotide_cyclase"/>
</dbReference>
<accession>A0A1T2LAA4</accession>
<dbReference type="SMART" id="SM00304">
    <property type="entry name" value="HAMP"/>
    <property type="match status" value="1"/>
</dbReference>
<dbReference type="InterPro" id="IPR003660">
    <property type="entry name" value="HAMP_dom"/>
</dbReference>
<protein>
    <recommendedName>
        <fullName evidence="9">Sensor domain-containing diguanylate cyclase</fullName>
    </recommendedName>
</protein>
<dbReference type="Gene3D" id="3.30.70.270">
    <property type="match status" value="1"/>
</dbReference>
<dbReference type="GO" id="GO:0007165">
    <property type="term" value="P:signal transduction"/>
    <property type="evidence" value="ECO:0007669"/>
    <property type="project" value="InterPro"/>
</dbReference>
<feature type="domain" description="EAL" evidence="4">
    <location>
        <begin position="546"/>
        <end position="799"/>
    </location>
</feature>
<dbReference type="NCBIfam" id="TIGR00254">
    <property type="entry name" value="GGDEF"/>
    <property type="match status" value="1"/>
</dbReference>
<dbReference type="Pfam" id="PF08447">
    <property type="entry name" value="PAS_3"/>
    <property type="match status" value="1"/>
</dbReference>
<keyword evidence="8" id="KW-1185">Reference proteome</keyword>
<dbReference type="Gene3D" id="3.30.450.20">
    <property type="entry name" value="PAS domain"/>
    <property type="match status" value="1"/>
</dbReference>
<dbReference type="SUPFAM" id="SSF55785">
    <property type="entry name" value="PYP-like sensor domain (PAS domain)"/>
    <property type="match status" value="1"/>
</dbReference>
<evidence type="ECO:0000313" key="8">
    <source>
        <dbReference type="Proteomes" id="UP000191110"/>
    </source>
</evidence>
<evidence type="ECO:0000256" key="1">
    <source>
        <dbReference type="ARBA" id="ARBA00001946"/>
    </source>
</evidence>
<dbReference type="Pfam" id="PF00672">
    <property type="entry name" value="HAMP"/>
    <property type="match status" value="1"/>
</dbReference>
<dbReference type="GO" id="GO:0003824">
    <property type="term" value="F:catalytic activity"/>
    <property type="evidence" value="ECO:0007669"/>
    <property type="project" value="UniProtKB-ARBA"/>
</dbReference>
<dbReference type="Pfam" id="PF00990">
    <property type="entry name" value="GGDEF"/>
    <property type="match status" value="1"/>
</dbReference>
<dbReference type="Gene3D" id="3.20.20.450">
    <property type="entry name" value="EAL domain"/>
    <property type="match status" value="1"/>
</dbReference>
<dbReference type="SUPFAM" id="SSF141868">
    <property type="entry name" value="EAL domain-like"/>
    <property type="match status" value="1"/>
</dbReference>
<dbReference type="AlphaFoldDB" id="A0A1T2LAA4"/>
<dbReference type="PANTHER" id="PTHR44757:SF2">
    <property type="entry name" value="BIOFILM ARCHITECTURE MAINTENANCE PROTEIN MBAA"/>
    <property type="match status" value="1"/>
</dbReference>
<evidence type="ECO:0000259" key="6">
    <source>
        <dbReference type="PROSITE" id="PS50887"/>
    </source>
</evidence>
<dbReference type="CDD" id="cd06225">
    <property type="entry name" value="HAMP"/>
    <property type="match status" value="1"/>
</dbReference>
<dbReference type="CDD" id="cd00130">
    <property type="entry name" value="PAS"/>
    <property type="match status" value="1"/>
</dbReference>
<feature type="transmembrane region" description="Helical" evidence="2">
    <location>
        <begin position="6"/>
        <end position="26"/>
    </location>
</feature>
<feature type="transmembrane region" description="Helical" evidence="2">
    <location>
        <begin position="162"/>
        <end position="182"/>
    </location>
</feature>
<dbReference type="PROSITE" id="PS50883">
    <property type="entry name" value="EAL"/>
    <property type="match status" value="1"/>
</dbReference>
<dbReference type="Proteomes" id="UP000191110">
    <property type="component" value="Unassembled WGS sequence"/>
</dbReference>
<comment type="caution">
    <text evidence="7">The sequence shown here is derived from an EMBL/GenBank/DDBJ whole genome shotgun (WGS) entry which is preliminary data.</text>
</comment>
<proteinExistence type="predicted"/>
<dbReference type="PANTHER" id="PTHR44757">
    <property type="entry name" value="DIGUANYLATE CYCLASE DGCP"/>
    <property type="match status" value="1"/>
</dbReference>
<dbReference type="SUPFAM" id="SSF55073">
    <property type="entry name" value="Nucleotide cyclase"/>
    <property type="match status" value="1"/>
</dbReference>
<dbReference type="InterPro" id="IPR000014">
    <property type="entry name" value="PAS"/>
</dbReference>
<dbReference type="Gene3D" id="6.10.340.10">
    <property type="match status" value="1"/>
</dbReference>
<dbReference type="GO" id="GO:0016020">
    <property type="term" value="C:membrane"/>
    <property type="evidence" value="ECO:0007669"/>
    <property type="project" value="InterPro"/>
</dbReference>
<keyword evidence="2" id="KW-1133">Transmembrane helix</keyword>
<dbReference type="SMART" id="SM00052">
    <property type="entry name" value="EAL"/>
    <property type="match status" value="1"/>
</dbReference>
<dbReference type="EMBL" id="MPRL01000004">
    <property type="protein sequence ID" value="OOZ41942.1"/>
    <property type="molecule type" value="Genomic_DNA"/>
</dbReference>
<dbReference type="InterPro" id="IPR035919">
    <property type="entry name" value="EAL_sf"/>
</dbReference>
<dbReference type="SUPFAM" id="SSF158472">
    <property type="entry name" value="HAMP domain-like"/>
    <property type="match status" value="1"/>
</dbReference>